<reference evidence="2 3" key="1">
    <citation type="submission" date="2017-06" db="EMBL/GenBank/DDBJ databases">
        <title>A platform for efficient transgenesis in Macrostomum lignano, a flatworm model organism for stem cell research.</title>
        <authorList>
            <person name="Berezikov E."/>
        </authorList>
    </citation>
    <scope>NUCLEOTIDE SEQUENCE [LARGE SCALE GENOMIC DNA]</scope>
    <source>
        <strain evidence="2">DV1</strain>
        <tissue evidence="2">Whole organism</tissue>
    </source>
</reference>
<evidence type="ECO:0000313" key="3">
    <source>
        <dbReference type="Proteomes" id="UP000215902"/>
    </source>
</evidence>
<dbReference type="Proteomes" id="UP000215902">
    <property type="component" value="Unassembled WGS sequence"/>
</dbReference>
<dbReference type="PANTHER" id="PTHR21223">
    <property type="entry name" value="CBY1-INTERACTING BAR DOMAIN-CONTAINING PROTEIN HOMOLOG"/>
    <property type="match status" value="1"/>
</dbReference>
<sequence length="241" mass="27051">HLYFNNSANSVLTFDSMATQAGATAVPSKEYVDKTLTEQDKLLADLFQSFVGYTRRTSKQRDNGDDIATIVGACAQSEKYDKTTKASLGEVATVLANVEEYRDNHVRNLENHVLHELAKFGNQHRGSQTNLRRSLSQSQRRKSGANGQSQAEQTFSRELIDFESRRVTGLRSVLQNYMFSELAWHLKAAELYSNAFKALQAIDENEDVEDFRRSLQLPRETQSLKSTDRHQLPGGGTGTLS</sequence>
<dbReference type="EMBL" id="NIVC01001880">
    <property type="protein sequence ID" value="PAA63015.1"/>
    <property type="molecule type" value="Genomic_DNA"/>
</dbReference>
<evidence type="ECO:0000256" key="1">
    <source>
        <dbReference type="SAM" id="MobiDB-lite"/>
    </source>
</evidence>
<dbReference type="SUPFAM" id="SSF103657">
    <property type="entry name" value="BAR/IMD domain-like"/>
    <property type="match status" value="1"/>
</dbReference>
<dbReference type="GO" id="GO:0036064">
    <property type="term" value="C:ciliary basal body"/>
    <property type="evidence" value="ECO:0007669"/>
    <property type="project" value="TreeGrafter"/>
</dbReference>
<dbReference type="InterPro" id="IPR027267">
    <property type="entry name" value="AH/BAR_dom_sf"/>
</dbReference>
<organism evidence="2 3">
    <name type="scientific">Macrostomum lignano</name>
    <dbReference type="NCBI Taxonomy" id="282301"/>
    <lineage>
        <taxon>Eukaryota</taxon>
        <taxon>Metazoa</taxon>
        <taxon>Spiralia</taxon>
        <taxon>Lophotrochozoa</taxon>
        <taxon>Platyhelminthes</taxon>
        <taxon>Rhabditophora</taxon>
        <taxon>Macrostomorpha</taxon>
        <taxon>Macrostomida</taxon>
        <taxon>Macrostomidae</taxon>
        <taxon>Macrostomum</taxon>
    </lineage>
</organism>
<proteinExistence type="predicted"/>
<comment type="caution">
    <text evidence="2">The sequence shown here is derived from an EMBL/GenBank/DDBJ whole genome shotgun (WGS) entry which is preliminary data.</text>
</comment>
<protein>
    <submittedName>
        <fullName evidence="2">Uncharacterized protein</fullName>
    </submittedName>
</protein>
<evidence type="ECO:0000313" key="2">
    <source>
        <dbReference type="EMBL" id="PAA63015.1"/>
    </source>
</evidence>
<dbReference type="AlphaFoldDB" id="A0A267ENA6"/>
<dbReference type="InterPro" id="IPR009602">
    <property type="entry name" value="CBAR/FAM92"/>
</dbReference>
<gene>
    <name evidence="2" type="ORF">BOX15_Mlig017306g3</name>
</gene>
<accession>A0A267ENA6</accession>
<feature type="region of interest" description="Disordered" evidence="1">
    <location>
        <begin position="217"/>
        <end position="241"/>
    </location>
</feature>
<dbReference type="GO" id="GO:0060271">
    <property type="term" value="P:cilium assembly"/>
    <property type="evidence" value="ECO:0007669"/>
    <property type="project" value="TreeGrafter"/>
</dbReference>
<keyword evidence="3" id="KW-1185">Reference proteome</keyword>
<feature type="non-terminal residue" evidence="2">
    <location>
        <position position="1"/>
    </location>
</feature>
<dbReference type="STRING" id="282301.A0A267ENA6"/>
<name>A0A267ENA6_9PLAT</name>
<dbReference type="OrthoDB" id="60621at2759"/>
<feature type="region of interest" description="Disordered" evidence="1">
    <location>
        <begin position="121"/>
        <end position="152"/>
    </location>
</feature>
<dbReference type="PANTHER" id="PTHR21223:SF2">
    <property type="entry name" value="CBY1-INTERACTING BAR DOMAIN-CONTAINING PROTEIN HOMOLOG"/>
    <property type="match status" value="1"/>
</dbReference>
<dbReference type="Pfam" id="PF06730">
    <property type="entry name" value="FAM92"/>
    <property type="match status" value="2"/>
</dbReference>
<dbReference type="GO" id="GO:0035869">
    <property type="term" value="C:ciliary transition zone"/>
    <property type="evidence" value="ECO:0007669"/>
    <property type="project" value="TreeGrafter"/>
</dbReference>